<dbReference type="EMBL" id="BBMN01000005">
    <property type="protein sequence ID" value="GAL04834.1"/>
    <property type="molecule type" value="Genomic_DNA"/>
</dbReference>
<evidence type="ECO:0000259" key="8">
    <source>
        <dbReference type="Pfam" id="PF02224"/>
    </source>
</evidence>
<dbReference type="EC" id="2.7.4.25" evidence="1"/>
<reference evidence="9 10" key="1">
    <citation type="journal article" date="2014" name="Genome Announc.">
        <title>Draft Genome Sequences of Two Vibrionaceae Species, Vibrio ponticus C121 and Photobacterium aphoticum C119, Isolated as Coral Reef Microbiota.</title>
        <authorList>
            <person name="Al-saari N."/>
            <person name="Meirelles P.M."/>
            <person name="Mino S."/>
            <person name="Suda W."/>
            <person name="Oshima K."/>
            <person name="Hattori M."/>
            <person name="Ohkuma M."/>
            <person name="Thompson F.L."/>
            <person name="Gomez-Gil B."/>
            <person name="Sawabe T."/>
            <person name="Sawabe T."/>
        </authorList>
    </citation>
    <scope>NUCLEOTIDE SEQUENCE [LARGE SCALE GENOMIC DNA]</scope>
    <source>
        <strain evidence="9 10">JCM 19237</strain>
    </source>
</reference>
<dbReference type="AlphaFoldDB" id="A0A090QSM4"/>
<evidence type="ECO:0000256" key="2">
    <source>
        <dbReference type="ARBA" id="ARBA00022679"/>
    </source>
</evidence>
<name>A0A090QSM4_9GAMM</name>
<evidence type="ECO:0000256" key="4">
    <source>
        <dbReference type="ARBA" id="ARBA00022777"/>
    </source>
</evidence>
<comment type="caution">
    <text evidence="9">The sequence shown here is derived from an EMBL/GenBank/DDBJ whole genome shotgun (WGS) entry which is preliminary data.</text>
</comment>
<feature type="domain" description="Cytidylate kinase" evidence="8">
    <location>
        <begin position="1"/>
        <end position="47"/>
    </location>
</feature>
<dbReference type="SUPFAM" id="SSF52540">
    <property type="entry name" value="P-loop containing nucleoside triphosphate hydrolases"/>
    <property type="match status" value="1"/>
</dbReference>
<dbReference type="GO" id="GO:0005524">
    <property type="term" value="F:ATP binding"/>
    <property type="evidence" value="ECO:0007669"/>
    <property type="project" value="UniProtKB-KW"/>
</dbReference>
<evidence type="ECO:0000256" key="5">
    <source>
        <dbReference type="ARBA" id="ARBA00022840"/>
    </source>
</evidence>
<dbReference type="Proteomes" id="UP000029227">
    <property type="component" value="Unassembled WGS sequence"/>
</dbReference>
<organism evidence="9 10">
    <name type="scientific">Photobacterium aphoticum</name>
    <dbReference type="NCBI Taxonomy" id="754436"/>
    <lineage>
        <taxon>Bacteria</taxon>
        <taxon>Pseudomonadati</taxon>
        <taxon>Pseudomonadota</taxon>
        <taxon>Gammaproteobacteria</taxon>
        <taxon>Vibrionales</taxon>
        <taxon>Vibrionaceae</taxon>
        <taxon>Photobacterium</taxon>
    </lineage>
</organism>
<dbReference type="InterPro" id="IPR011994">
    <property type="entry name" value="Cytidylate_kinase_dom"/>
</dbReference>
<sequence length="53" mass="6033">MKEIQERDDRDRNRAVAPLRPADDALVLDSTSMTIEEVTIKALSYIEKKLSAE</sequence>
<evidence type="ECO:0000256" key="6">
    <source>
        <dbReference type="ARBA" id="ARBA00047615"/>
    </source>
</evidence>
<dbReference type="eggNOG" id="COG0283">
    <property type="taxonomic scope" value="Bacteria"/>
</dbReference>
<dbReference type="GO" id="GO:0036431">
    <property type="term" value="F:dCMP kinase activity"/>
    <property type="evidence" value="ECO:0007669"/>
    <property type="project" value="InterPro"/>
</dbReference>
<comment type="catalytic activity">
    <reaction evidence="6">
        <text>dCMP + ATP = dCDP + ADP</text>
        <dbReference type="Rhea" id="RHEA:25094"/>
        <dbReference type="ChEBI" id="CHEBI:30616"/>
        <dbReference type="ChEBI" id="CHEBI:57566"/>
        <dbReference type="ChEBI" id="CHEBI:58593"/>
        <dbReference type="ChEBI" id="CHEBI:456216"/>
        <dbReference type="EC" id="2.7.4.25"/>
    </reaction>
</comment>
<dbReference type="GO" id="GO:0036430">
    <property type="term" value="F:CMP kinase activity"/>
    <property type="evidence" value="ECO:0007669"/>
    <property type="project" value="RHEA"/>
</dbReference>
<keyword evidence="4 9" id="KW-0418">Kinase</keyword>
<dbReference type="InterPro" id="IPR027417">
    <property type="entry name" value="P-loop_NTPase"/>
</dbReference>
<keyword evidence="5" id="KW-0067">ATP-binding</keyword>
<evidence type="ECO:0000313" key="10">
    <source>
        <dbReference type="Proteomes" id="UP000029227"/>
    </source>
</evidence>
<gene>
    <name evidence="9" type="ORF">JCM19237_4200</name>
</gene>
<keyword evidence="2 9" id="KW-0808">Transferase</keyword>
<dbReference type="STRING" id="754436.JCM19237_4200"/>
<proteinExistence type="predicted"/>
<dbReference type="Pfam" id="PF02224">
    <property type="entry name" value="Cytidylate_kin"/>
    <property type="match status" value="1"/>
</dbReference>
<evidence type="ECO:0000256" key="7">
    <source>
        <dbReference type="ARBA" id="ARBA00048478"/>
    </source>
</evidence>
<evidence type="ECO:0000313" key="9">
    <source>
        <dbReference type="EMBL" id="GAL04834.1"/>
    </source>
</evidence>
<dbReference type="Gene3D" id="3.40.50.300">
    <property type="entry name" value="P-loop containing nucleotide triphosphate hydrolases"/>
    <property type="match status" value="1"/>
</dbReference>
<comment type="catalytic activity">
    <reaction evidence="7">
        <text>CMP + ATP = CDP + ADP</text>
        <dbReference type="Rhea" id="RHEA:11600"/>
        <dbReference type="ChEBI" id="CHEBI:30616"/>
        <dbReference type="ChEBI" id="CHEBI:58069"/>
        <dbReference type="ChEBI" id="CHEBI:60377"/>
        <dbReference type="ChEBI" id="CHEBI:456216"/>
        <dbReference type="EC" id="2.7.4.25"/>
    </reaction>
</comment>
<evidence type="ECO:0000256" key="3">
    <source>
        <dbReference type="ARBA" id="ARBA00022741"/>
    </source>
</evidence>
<accession>A0A090QSM4</accession>
<evidence type="ECO:0000256" key="1">
    <source>
        <dbReference type="ARBA" id="ARBA00012906"/>
    </source>
</evidence>
<keyword evidence="3" id="KW-0547">Nucleotide-binding</keyword>
<protein>
    <recommendedName>
        <fullName evidence="1">(d)CMP kinase</fullName>
        <ecNumber evidence="1">2.7.4.25</ecNumber>
    </recommendedName>
</protein>